<dbReference type="OrthoDB" id="7513489at2"/>
<keyword evidence="1" id="KW-0449">Lipoprotein</keyword>
<evidence type="ECO:0000313" key="2">
    <source>
        <dbReference type="Proteomes" id="UP000000466"/>
    </source>
</evidence>
<sequence length="229" mass="25981">MRNDAIAIFLSTGALLVSACTGVKQGWPEVTPDGLQRVDNTRFSTVYIKPDAELTTYKKFGVTDCFVALKENWLRDQNTKRLNRFNRVSQEDADRLTAALGDECKSSFTTALSQPPAHEVIETFNAGDKVLVLRPNIINLNINAPEIKSASNIDHYTTSFGEMTLYLELLDGSTQDVLVRIIDRRKDAYDMRMWWSNGVTNKVSADRMLQRWANQMREELDKALDAQQQ</sequence>
<dbReference type="PROSITE" id="PS51257">
    <property type="entry name" value="PROKAR_LIPOPROTEIN"/>
    <property type="match status" value="1"/>
</dbReference>
<reference evidence="1 2" key="1">
    <citation type="journal article" date="2013" name="Genome Announc.">
        <title>Complete genome sequence of Simiduia agarivorans SA1(T), a marine bacterium able to degrade a variety of polysaccharides.</title>
        <authorList>
            <person name="Lin S.Y."/>
            <person name="Shieh W.Y."/>
            <person name="Chen J.S."/>
            <person name="Tang S.L."/>
        </authorList>
    </citation>
    <scope>NUCLEOTIDE SEQUENCE [LARGE SCALE GENOMIC DNA]</scope>
    <source>
        <strain evidence="2">DSM 21679 / JCM 13881 / BCRC 17597 / SA1</strain>
    </source>
</reference>
<keyword evidence="2" id="KW-1185">Reference proteome</keyword>
<dbReference type="Pfam" id="PF11769">
    <property type="entry name" value="DUF3313"/>
    <property type="match status" value="1"/>
</dbReference>
<accession>K4KM22</accession>
<organism evidence="1 2">
    <name type="scientific">Simiduia agarivorans (strain DSM 21679 / JCM 13881 / BCRC 17597 / SA1)</name>
    <dbReference type="NCBI Taxonomy" id="1117647"/>
    <lineage>
        <taxon>Bacteria</taxon>
        <taxon>Pseudomonadati</taxon>
        <taxon>Pseudomonadota</taxon>
        <taxon>Gammaproteobacteria</taxon>
        <taxon>Cellvibrionales</taxon>
        <taxon>Cellvibrionaceae</taxon>
        <taxon>Simiduia</taxon>
    </lineage>
</organism>
<evidence type="ECO:0000313" key="1">
    <source>
        <dbReference type="EMBL" id="AFU99128.1"/>
    </source>
</evidence>
<dbReference type="EMBL" id="CP003746">
    <property type="protein sequence ID" value="AFU99128.1"/>
    <property type="molecule type" value="Genomic_DNA"/>
</dbReference>
<dbReference type="KEGG" id="saga:M5M_09725"/>
<gene>
    <name evidence="1" type="ordered locus">M5M_09725</name>
</gene>
<dbReference type="AlphaFoldDB" id="K4KM22"/>
<dbReference type="STRING" id="1117647.M5M_09725"/>
<protein>
    <submittedName>
        <fullName evidence="1">Lipoprotein</fullName>
    </submittedName>
</protein>
<dbReference type="Proteomes" id="UP000000466">
    <property type="component" value="Chromosome"/>
</dbReference>
<dbReference type="RefSeq" id="WP_015047292.1">
    <property type="nucleotide sequence ID" value="NC_018868.3"/>
</dbReference>
<dbReference type="InterPro" id="IPR021747">
    <property type="entry name" value="DUF3313"/>
</dbReference>
<dbReference type="eggNOG" id="ENOG5032WN2">
    <property type="taxonomic scope" value="Bacteria"/>
</dbReference>
<proteinExistence type="predicted"/>
<dbReference type="HOGENOM" id="CLU_1244086_0_0_6"/>
<name>K4KM22_SIMAS</name>